<dbReference type="SUPFAM" id="SSF46589">
    <property type="entry name" value="tRNA-binding arm"/>
    <property type="match status" value="1"/>
</dbReference>
<evidence type="ECO:0000313" key="15">
    <source>
        <dbReference type="EMBL" id="KJW06805.1"/>
    </source>
</evidence>
<reference evidence="15 16" key="1">
    <citation type="submission" date="2015-01" db="EMBL/GenBank/DDBJ databases">
        <title>Genome Sequencing of Rickettsiales.</title>
        <authorList>
            <person name="Daugherty S.C."/>
            <person name="Su Q."/>
            <person name="Abolude K."/>
            <person name="Beier-Sexton M."/>
            <person name="Carlyon J.A."/>
            <person name="Carter R."/>
            <person name="Day N.P."/>
            <person name="Dumler S.J."/>
            <person name="Dyachenko V."/>
            <person name="Godinez A."/>
            <person name="Kurtti T.J."/>
            <person name="Lichay M."/>
            <person name="Mullins K.E."/>
            <person name="Ott S."/>
            <person name="Pappas-Brown V."/>
            <person name="Paris D.H."/>
            <person name="Patel P."/>
            <person name="Richards A.L."/>
            <person name="Sadzewicz L."/>
            <person name="Sears K."/>
            <person name="Seidman D."/>
            <person name="Sengamalay N."/>
            <person name="Stenos J."/>
            <person name="Tallon L.J."/>
            <person name="Vincent G."/>
            <person name="Fraser C.M."/>
            <person name="Munderloh U."/>
            <person name="Dunning-Hotopp J.C."/>
        </authorList>
    </citation>
    <scope>NUCLEOTIDE SEQUENCE [LARGE SCALE GENOMIC DNA]</scope>
    <source>
        <strain evidence="15 16">UT144</strain>
    </source>
</reference>
<sequence length="347" mass="40200">MLNQILAKFKEEISNINEKKALNDLKLSYLGKSGIITLQFKKIVELNVENRKEYSSRVNLVKTEIETLIAAKLAKIYKQEMTALLDNEKVDVTLPSRKKFYGSIHPISQVTEELLSIFSMFNLTAVEGPNIENDWYNFSALNIGSNHAARQMHDTFYLNNSDTSNQLLLRTHTSTIQIRAMEQQKPPIYLVAPGRVYRSDFDSTHTPMFHQIEGLIVDKNIHMGHLKHIIINFIKMFFERQDIEIMFRPSFFPFTEPSAEVDIKCWINNKWLEVLGCGIVHPNVLRNVNIDPDEYQGLAFGLGVERLAMLKYGITDLRKFFENDQRWLQHYSFSAFNIPTILHGLSR</sequence>
<dbReference type="PANTHER" id="PTHR11538">
    <property type="entry name" value="PHENYLALANYL-TRNA SYNTHETASE"/>
    <property type="match status" value="1"/>
</dbReference>
<dbReference type="AlphaFoldDB" id="A0A0F3RK90"/>
<comment type="catalytic activity">
    <reaction evidence="12 13">
        <text>tRNA(Phe) + L-phenylalanine + ATP = L-phenylalanyl-tRNA(Phe) + AMP + diphosphate + H(+)</text>
        <dbReference type="Rhea" id="RHEA:19413"/>
        <dbReference type="Rhea" id="RHEA-COMP:9668"/>
        <dbReference type="Rhea" id="RHEA-COMP:9699"/>
        <dbReference type="ChEBI" id="CHEBI:15378"/>
        <dbReference type="ChEBI" id="CHEBI:30616"/>
        <dbReference type="ChEBI" id="CHEBI:33019"/>
        <dbReference type="ChEBI" id="CHEBI:58095"/>
        <dbReference type="ChEBI" id="CHEBI:78442"/>
        <dbReference type="ChEBI" id="CHEBI:78531"/>
        <dbReference type="ChEBI" id="CHEBI:456215"/>
        <dbReference type="EC" id="6.1.1.20"/>
    </reaction>
</comment>
<dbReference type="PATRIC" id="fig|1441384.3.peg.2282"/>
<comment type="subcellular location">
    <subcellularLocation>
        <location evidence="1 13">Cytoplasm</location>
    </subcellularLocation>
</comment>
<comment type="similarity">
    <text evidence="2 13">Belongs to the class-II aminoacyl-tRNA synthetase family. Phe-tRNA synthetase alpha subunit type 1 subfamily.</text>
</comment>
<evidence type="ECO:0000256" key="10">
    <source>
        <dbReference type="ARBA" id="ARBA00022917"/>
    </source>
</evidence>
<dbReference type="GO" id="GO:0000049">
    <property type="term" value="F:tRNA binding"/>
    <property type="evidence" value="ECO:0007669"/>
    <property type="project" value="InterPro"/>
</dbReference>
<dbReference type="InterPro" id="IPR006195">
    <property type="entry name" value="aa-tRNA-synth_II"/>
</dbReference>
<dbReference type="Gene3D" id="3.30.930.10">
    <property type="entry name" value="Bira Bifunctional Protein, Domain 2"/>
    <property type="match status" value="1"/>
</dbReference>
<dbReference type="InterPro" id="IPR045864">
    <property type="entry name" value="aa-tRNA-synth_II/BPL/LPL"/>
</dbReference>
<dbReference type="HAMAP" id="MF_00281">
    <property type="entry name" value="Phe_tRNA_synth_alpha1"/>
    <property type="match status" value="1"/>
</dbReference>
<evidence type="ECO:0000256" key="7">
    <source>
        <dbReference type="ARBA" id="ARBA00022741"/>
    </source>
</evidence>
<comment type="caution">
    <text evidence="15">The sequence shown here is derived from an EMBL/GenBank/DDBJ whole genome shotgun (WGS) entry which is preliminary data.</text>
</comment>
<dbReference type="Pfam" id="PF02912">
    <property type="entry name" value="Phe_tRNA-synt_N"/>
    <property type="match status" value="1"/>
</dbReference>
<evidence type="ECO:0000256" key="13">
    <source>
        <dbReference type="HAMAP-Rule" id="MF_00281"/>
    </source>
</evidence>
<keyword evidence="8 13" id="KW-0067">ATP-binding</keyword>
<comment type="subunit">
    <text evidence="3 13">Tetramer of two alpha and two beta subunits.</text>
</comment>
<dbReference type="InterPro" id="IPR002319">
    <property type="entry name" value="Phenylalanyl-tRNA_Synthase"/>
</dbReference>
<feature type="binding site" evidence="13">
    <location>
        <position position="256"/>
    </location>
    <ligand>
        <name>Mg(2+)</name>
        <dbReference type="ChEBI" id="CHEBI:18420"/>
        <note>shared with beta subunit</note>
    </ligand>
</feature>
<dbReference type="GO" id="GO:0005524">
    <property type="term" value="F:ATP binding"/>
    <property type="evidence" value="ECO:0007669"/>
    <property type="project" value="UniProtKB-UniRule"/>
</dbReference>
<dbReference type="EC" id="6.1.1.20" evidence="13"/>
<dbReference type="Proteomes" id="UP000033580">
    <property type="component" value="Unassembled WGS sequence"/>
</dbReference>
<evidence type="ECO:0000256" key="12">
    <source>
        <dbReference type="ARBA" id="ARBA00049255"/>
    </source>
</evidence>
<evidence type="ECO:0000256" key="2">
    <source>
        <dbReference type="ARBA" id="ARBA00010207"/>
    </source>
</evidence>
<dbReference type="GO" id="GO:0006432">
    <property type="term" value="P:phenylalanyl-tRNA aminoacylation"/>
    <property type="evidence" value="ECO:0007669"/>
    <property type="project" value="UniProtKB-UniRule"/>
</dbReference>
<dbReference type="GO" id="GO:0005737">
    <property type="term" value="C:cytoplasm"/>
    <property type="evidence" value="ECO:0007669"/>
    <property type="project" value="UniProtKB-SubCell"/>
</dbReference>
<keyword evidence="4 13" id="KW-0963">Cytoplasm</keyword>
<evidence type="ECO:0000256" key="3">
    <source>
        <dbReference type="ARBA" id="ARBA00011209"/>
    </source>
</evidence>
<keyword evidence="7 13" id="KW-0547">Nucleotide-binding</keyword>
<keyword evidence="9 13" id="KW-0460">Magnesium</keyword>
<feature type="domain" description="Aminoacyl-transfer RNA synthetases class-II family profile" evidence="14">
    <location>
        <begin position="108"/>
        <end position="310"/>
    </location>
</feature>
<evidence type="ECO:0000256" key="5">
    <source>
        <dbReference type="ARBA" id="ARBA00022598"/>
    </source>
</evidence>
<evidence type="ECO:0000259" key="14">
    <source>
        <dbReference type="PROSITE" id="PS50862"/>
    </source>
</evidence>
<dbReference type="PANTHER" id="PTHR11538:SF41">
    <property type="entry name" value="PHENYLALANINE--TRNA LIGASE, MITOCHONDRIAL"/>
    <property type="match status" value="1"/>
</dbReference>
<evidence type="ECO:0000256" key="4">
    <source>
        <dbReference type="ARBA" id="ARBA00022490"/>
    </source>
</evidence>
<dbReference type="NCBIfam" id="TIGR00468">
    <property type="entry name" value="pheS"/>
    <property type="match status" value="1"/>
</dbReference>
<gene>
    <name evidence="13 15" type="primary">pheS</name>
    <name evidence="15" type="ORF">OTUT144_1152</name>
</gene>
<keyword evidence="11 13" id="KW-0030">Aminoacyl-tRNA synthetase</keyword>
<name>A0A0F3RK90_ORITS</name>
<dbReference type="InterPro" id="IPR010978">
    <property type="entry name" value="tRNA-bd_arm"/>
</dbReference>
<dbReference type="PROSITE" id="PS50862">
    <property type="entry name" value="AA_TRNA_LIGASE_II"/>
    <property type="match status" value="1"/>
</dbReference>
<evidence type="ECO:0000256" key="11">
    <source>
        <dbReference type="ARBA" id="ARBA00023146"/>
    </source>
</evidence>
<comment type="cofactor">
    <cofactor evidence="13">
        <name>Mg(2+)</name>
        <dbReference type="ChEBI" id="CHEBI:18420"/>
    </cofactor>
    <text evidence="13">Binds 2 magnesium ions per tetramer.</text>
</comment>
<organism evidence="15 16">
    <name type="scientific">Orientia tsutsugamushi str. UT144</name>
    <dbReference type="NCBI Taxonomy" id="1441384"/>
    <lineage>
        <taxon>Bacteria</taxon>
        <taxon>Pseudomonadati</taxon>
        <taxon>Pseudomonadota</taxon>
        <taxon>Alphaproteobacteria</taxon>
        <taxon>Rickettsiales</taxon>
        <taxon>Rickettsiaceae</taxon>
        <taxon>Rickettsieae</taxon>
        <taxon>Orientia</taxon>
    </lineage>
</organism>
<proteinExistence type="inferred from homology"/>
<evidence type="ECO:0000256" key="1">
    <source>
        <dbReference type="ARBA" id="ARBA00004496"/>
    </source>
</evidence>
<dbReference type="EMBL" id="LAOR01000082">
    <property type="protein sequence ID" value="KJW06805.1"/>
    <property type="molecule type" value="Genomic_DNA"/>
</dbReference>
<protein>
    <recommendedName>
        <fullName evidence="13">Phenylalanine--tRNA ligase alpha subunit</fullName>
        <ecNumber evidence="13">6.1.1.20</ecNumber>
    </recommendedName>
    <alternativeName>
        <fullName evidence="13">Phenylalanyl-tRNA synthetase alpha subunit</fullName>
        <shortName evidence="13">PheRS</shortName>
    </alternativeName>
</protein>
<dbReference type="InterPro" id="IPR004529">
    <property type="entry name" value="Phe-tRNA-synth_IIc_asu"/>
</dbReference>
<dbReference type="CDD" id="cd00496">
    <property type="entry name" value="PheRS_alpha_core"/>
    <property type="match status" value="1"/>
</dbReference>
<evidence type="ECO:0000256" key="6">
    <source>
        <dbReference type="ARBA" id="ARBA00022723"/>
    </source>
</evidence>
<keyword evidence="5 13" id="KW-0436">Ligase</keyword>
<dbReference type="SUPFAM" id="SSF55681">
    <property type="entry name" value="Class II aaRS and biotin synthetases"/>
    <property type="match status" value="1"/>
</dbReference>
<dbReference type="GO" id="GO:0004826">
    <property type="term" value="F:phenylalanine-tRNA ligase activity"/>
    <property type="evidence" value="ECO:0007669"/>
    <property type="project" value="UniProtKB-UniRule"/>
</dbReference>
<evidence type="ECO:0000313" key="16">
    <source>
        <dbReference type="Proteomes" id="UP000033580"/>
    </source>
</evidence>
<dbReference type="InterPro" id="IPR004188">
    <property type="entry name" value="Phe-tRNA_ligase_II_N"/>
</dbReference>
<dbReference type="Pfam" id="PF01409">
    <property type="entry name" value="tRNA-synt_2d"/>
    <property type="match status" value="1"/>
</dbReference>
<keyword evidence="6 13" id="KW-0479">Metal-binding</keyword>
<dbReference type="GO" id="GO:0000287">
    <property type="term" value="F:magnesium ion binding"/>
    <property type="evidence" value="ECO:0007669"/>
    <property type="project" value="UniProtKB-UniRule"/>
</dbReference>
<evidence type="ECO:0000256" key="8">
    <source>
        <dbReference type="ARBA" id="ARBA00022840"/>
    </source>
</evidence>
<accession>A0A0F3RK90</accession>
<dbReference type="InterPro" id="IPR022911">
    <property type="entry name" value="Phe_tRNA_ligase_alpha1_bac"/>
</dbReference>
<evidence type="ECO:0000256" key="9">
    <source>
        <dbReference type="ARBA" id="ARBA00022842"/>
    </source>
</evidence>
<keyword evidence="10 13" id="KW-0648">Protein biosynthesis</keyword>